<dbReference type="GO" id="GO:0006310">
    <property type="term" value="P:DNA recombination"/>
    <property type="evidence" value="ECO:0007669"/>
    <property type="project" value="InterPro"/>
</dbReference>
<comment type="catalytic activity">
    <reaction evidence="11 12">
        <text>ATP + H2O = ADP + phosphate + H(+)</text>
        <dbReference type="Rhea" id="RHEA:13065"/>
        <dbReference type="ChEBI" id="CHEBI:15377"/>
        <dbReference type="ChEBI" id="CHEBI:15378"/>
        <dbReference type="ChEBI" id="CHEBI:30616"/>
        <dbReference type="ChEBI" id="CHEBI:43474"/>
        <dbReference type="ChEBI" id="CHEBI:456216"/>
        <dbReference type="EC" id="5.6.2.4"/>
    </reaction>
</comment>
<feature type="binding site" evidence="12">
    <location>
        <position position="516"/>
    </location>
    <ligand>
        <name>Zn(2+)</name>
        <dbReference type="ChEBI" id="CHEBI:29105"/>
        <label>1</label>
    </ligand>
</feature>
<comment type="function">
    <text evidence="12">Initiates the restart of stalled replication forks, which reloads the replicative helicase on sites other than the origin of replication. Recognizes and binds to abandoned replication forks and remodels them to uncover a helicase loading site. Promotes assembly of the primosome at these replication forks.</text>
</comment>
<keyword evidence="5 12" id="KW-0378">Hydrolase</keyword>
<reference evidence="16" key="1">
    <citation type="submission" date="2019-10" db="EMBL/GenBank/DDBJ databases">
        <title>Lacipirellula parvula gen. nov., sp. nov., representing a lineage of planctomycetes widespread in freshwater anoxic habitats, and description of the family Lacipirellulaceae.</title>
        <authorList>
            <person name="Dedysh S.N."/>
            <person name="Kulichevskaya I.S."/>
            <person name="Beletsky A.V."/>
            <person name="Rakitin A.L."/>
            <person name="Mardanov A.V."/>
            <person name="Ivanova A.A."/>
            <person name="Saltykova V.X."/>
            <person name="Rijpstra W.I.C."/>
            <person name="Sinninghe Damste J.S."/>
            <person name="Ravin N.V."/>
        </authorList>
    </citation>
    <scope>NUCLEOTIDE SEQUENCE [LARGE SCALE GENOMIC DNA]</scope>
    <source>
        <strain evidence="16">PX69</strain>
    </source>
</reference>
<dbReference type="CDD" id="cd18804">
    <property type="entry name" value="SF2_C_priA"/>
    <property type="match status" value="1"/>
</dbReference>
<keyword evidence="3 12" id="KW-0479">Metal-binding</keyword>
<evidence type="ECO:0000256" key="3">
    <source>
        <dbReference type="ARBA" id="ARBA00022723"/>
    </source>
</evidence>
<feature type="binding site" evidence="12">
    <location>
        <position position="482"/>
    </location>
    <ligand>
        <name>Zn(2+)</name>
        <dbReference type="ChEBI" id="CHEBI:29105"/>
        <label>2</label>
    </ligand>
</feature>
<evidence type="ECO:0000256" key="9">
    <source>
        <dbReference type="ARBA" id="ARBA00023125"/>
    </source>
</evidence>
<dbReference type="PANTHER" id="PTHR30580:SF0">
    <property type="entry name" value="PRIMOSOMAL PROTEIN N"/>
    <property type="match status" value="1"/>
</dbReference>
<keyword evidence="6 12" id="KW-0347">Helicase</keyword>
<evidence type="ECO:0000256" key="2">
    <source>
        <dbReference type="ARBA" id="ARBA00022705"/>
    </source>
</evidence>
<keyword evidence="7 12" id="KW-0862">Zinc</keyword>
<dbReference type="HAMAP" id="MF_00983">
    <property type="entry name" value="PriA"/>
    <property type="match status" value="1"/>
</dbReference>
<keyword evidence="16" id="KW-1185">Reference proteome</keyword>
<keyword evidence="9 12" id="KW-0238">DNA-binding</keyword>
<dbReference type="GO" id="GO:0006270">
    <property type="term" value="P:DNA replication initiation"/>
    <property type="evidence" value="ECO:0007669"/>
    <property type="project" value="TreeGrafter"/>
</dbReference>
<feature type="binding site" evidence="12">
    <location>
        <position position="500"/>
    </location>
    <ligand>
        <name>Zn(2+)</name>
        <dbReference type="ChEBI" id="CHEBI:29105"/>
        <label>2</label>
    </ligand>
</feature>
<dbReference type="Gene3D" id="3.40.50.300">
    <property type="entry name" value="P-loop containing nucleotide triphosphate hydrolases"/>
    <property type="match status" value="2"/>
</dbReference>
<dbReference type="InterPro" id="IPR027417">
    <property type="entry name" value="P-loop_NTPase"/>
</dbReference>
<name>A0A5K7X4R4_9BACT</name>
<organism evidence="15 16">
    <name type="scientific">Lacipirellula parvula</name>
    <dbReference type="NCBI Taxonomy" id="2650471"/>
    <lineage>
        <taxon>Bacteria</taxon>
        <taxon>Pseudomonadati</taxon>
        <taxon>Planctomycetota</taxon>
        <taxon>Planctomycetia</taxon>
        <taxon>Pirellulales</taxon>
        <taxon>Lacipirellulaceae</taxon>
        <taxon>Lacipirellula</taxon>
    </lineage>
</organism>
<comment type="catalytic activity">
    <reaction evidence="12">
        <text>Couples ATP hydrolysis with the unwinding of duplex DNA by translocating in the 3'-5' direction.</text>
        <dbReference type="EC" id="5.6.2.4"/>
    </reaction>
</comment>
<feature type="binding site" evidence="12">
    <location>
        <position position="485"/>
    </location>
    <ligand>
        <name>Zn(2+)</name>
        <dbReference type="ChEBI" id="CHEBI:29105"/>
        <label>2</label>
    </ligand>
</feature>
<feature type="binding site" evidence="12">
    <location>
        <position position="476"/>
    </location>
    <ligand>
        <name>Zn(2+)</name>
        <dbReference type="ChEBI" id="CHEBI:29105"/>
        <label>1</label>
    </ligand>
</feature>
<dbReference type="InterPro" id="IPR005259">
    <property type="entry name" value="PriA"/>
</dbReference>
<dbReference type="Pfam" id="PF00271">
    <property type="entry name" value="Helicase_C"/>
    <property type="match status" value="1"/>
</dbReference>
<dbReference type="EC" id="5.6.2.4" evidence="12"/>
<dbReference type="InterPro" id="IPR014001">
    <property type="entry name" value="Helicase_ATP-bd"/>
</dbReference>
<feature type="binding site" evidence="12">
    <location>
        <position position="503"/>
    </location>
    <ligand>
        <name>Zn(2+)</name>
        <dbReference type="ChEBI" id="CHEBI:29105"/>
        <label>2</label>
    </ligand>
</feature>
<sequence>MPPNQRNLFDAEPAPWEIDEAELRTVASVVLPTGPKGPFNYLVPESLADPAEPERFAEAGRRLRVPFGRGDREVTGYCVAVEMKRVDARRLKQISAVVDSRVLLSAAMLRLTQWMADYYLCPWGQVLEAVVPAGVRGMAGTREVKFLTPADGALEKFKTLKLRSPQQLKALETLLASDRPLTIPELAESADCSLAPIKGLIKHGLIETAVARVATGGGAEQKWQRETPLEFNPDQAAAFESIRTALDSGEAKGIVLHGVTGSGKTEVYLQAIEHVAKFRRQAIVLVPEISLTPQTVRRFRARFDRVAVLHSHLTDAERHQHWQSIARGEVEVIVGARSAVFAPTPHLGLIVIDEEHETTFKQDQAPRYHARDVAWQRAQAESIPLILGSATPSLEAWVRAQQGEFEKISLPKRVMNLPLPDVMTVDMRDPAQTRFGRGAITRPLHQAMVEALRGGGQVILLLNRRGFSTHIQCPACGFVLKCEYCDLALTYHRQHNTALCHYCDHEALPPRACPDCKSPAIRYGGVGTQKLEEEVKSRFPDFKCARMDVDTMRQRGSHDNVLSAFQRGEFQILLGTQMIAKGLDFPNVTLVGVINADTALHLPDFRAAERTFQLVAQVAGRTGRGKRGGRVLVQTLNPEHPAIMAAVRHDYPRFAEHELAVRRAAHYPPFTAMIRVVVRGPVEAVVRETAATLGGRLKAAIAAAGIPRMRVVGPGTAPIARLRGDFRFHLQLQGPDAAALRQAVRTAAEGFTPPEGVRWMADVDPWDMQ</sequence>
<dbReference type="InterPro" id="IPR041222">
    <property type="entry name" value="PriA_3primeBD"/>
</dbReference>
<dbReference type="GO" id="GO:0043138">
    <property type="term" value="F:3'-5' DNA helicase activity"/>
    <property type="evidence" value="ECO:0007669"/>
    <property type="project" value="UniProtKB-EC"/>
</dbReference>
<dbReference type="KEGG" id="lpav:PLANPX_0997"/>
<evidence type="ECO:0000256" key="10">
    <source>
        <dbReference type="ARBA" id="ARBA00023235"/>
    </source>
</evidence>
<feature type="domain" description="Helicase ATP-binding" evidence="13">
    <location>
        <begin position="245"/>
        <end position="410"/>
    </location>
</feature>
<evidence type="ECO:0000256" key="7">
    <source>
        <dbReference type="ARBA" id="ARBA00022833"/>
    </source>
</evidence>
<dbReference type="SMART" id="SM00490">
    <property type="entry name" value="HELICc"/>
    <property type="match status" value="1"/>
</dbReference>
<comment type="subunit">
    <text evidence="12">Component of the replication restart primosome.</text>
</comment>
<evidence type="ECO:0000256" key="11">
    <source>
        <dbReference type="ARBA" id="ARBA00048988"/>
    </source>
</evidence>
<evidence type="ECO:0000256" key="1">
    <source>
        <dbReference type="ARBA" id="ARBA00022515"/>
    </source>
</evidence>
<dbReference type="Pfam" id="PF00270">
    <property type="entry name" value="DEAD"/>
    <property type="match status" value="1"/>
</dbReference>
<dbReference type="Pfam" id="PF18074">
    <property type="entry name" value="PriA_C"/>
    <property type="match status" value="1"/>
</dbReference>
<dbReference type="Gene3D" id="3.40.1440.60">
    <property type="entry name" value="PriA, 3(prime) DNA-binding domain"/>
    <property type="match status" value="1"/>
</dbReference>
<dbReference type="GO" id="GO:0016787">
    <property type="term" value="F:hydrolase activity"/>
    <property type="evidence" value="ECO:0007669"/>
    <property type="project" value="UniProtKB-KW"/>
</dbReference>
<dbReference type="CDD" id="cd17929">
    <property type="entry name" value="DEXHc_priA"/>
    <property type="match status" value="1"/>
</dbReference>
<keyword evidence="1 12" id="KW-0639">Primosome</keyword>
<feature type="binding site" evidence="12">
    <location>
        <position position="513"/>
    </location>
    <ligand>
        <name>Zn(2+)</name>
        <dbReference type="ChEBI" id="CHEBI:29105"/>
        <label>1</label>
    </ligand>
</feature>
<accession>A0A5K7X4R4</accession>
<dbReference type="Pfam" id="PF17764">
    <property type="entry name" value="PriA_3primeBD"/>
    <property type="match status" value="1"/>
</dbReference>
<dbReference type="GO" id="GO:1990077">
    <property type="term" value="C:primosome complex"/>
    <property type="evidence" value="ECO:0007669"/>
    <property type="project" value="UniProtKB-UniRule"/>
</dbReference>
<dbReference type="GO" id="GO:0003677">
    <property type="term" value="F:DNA binding"/>
    <property type="evidence" value="ECO:0007669"/>
    <property type="project" value="UniProtKB-UniRule"/>
</dbReference>
<dbReference type="FunFam" id="3.40.50.300:FF:000489">
    <property type="entry name" value="Primosome assembly protein PriA"/>
    <property type="match status" value="1"/>
</dbReference>
<dbReference type="GO" id="GO:0006269">
    <property type="term" value="P:DNA replication, synthesis of primer"/>
    <property type="evidence" value="ECO:0007669"/>
    <property type="project" value="UniProtKB-KW"/>
</dbReference>
<evidence type="ECO:0000259" key="14">
    <source>
        <dbReference type="PROSITE" id="PS51194"/>
    </source>
</evidence>
<keyword evidence="10 12" id="KW-0413">Isomerase</keyword>
<evidence type="ECO:0000256" key="12">
    <source>
        <dbReference type="HAMAP-Rule" id="MF_00983"/>
    </source>
</evidence>
<feature type="binding site" evidence="12">
    <location>
        <position position="473"/>
    </location>
    <ligand>
        <name>Zn(2+)</name>
        <dbReference type="ChEBI" id="CHEBI:29105"/>
        <label>1</label>
    </ligand>
</feature>
<dbReference type="SUPFAM" id="SSF52540">
    <property type="entry name" value="P-loop containing nucleoside triphosphate hydrolases"/>
    <property type="match status" value="2"/>
</dbReference>
<feature type="domain" description="Helicase C-terminal" evidence="14">
    <location>
        <begin position="508"/>
        <end position="662"/>
    </location>
</feature>
<dbReference type="InterPro" id="IPR041236">
    <property type="entry name" value="PriA_C"/>
</dbReference>
<dbReference type="InterPro" id="IPR040498">
    <property type="entry name" value="PriA_CRR"/>
</dbReference>
<protein>
    <recommendedName>
        <fullName evidence="12">Replication restart protein PriA</fullName>
    </recommendedName>
    <alternativeName>
        <fullName evidence="12">ATP-dependent DNA helicase PriA</fullName>
        <ecNumber evidence="12">5.6.2.4</ecNumber>
    </alternativeName>
    <alternativeName>
        <fullName evidence="12">DNA 3'-5' helicase PriA</fullName>
    </alternativeName>
</protein>
<dbReference type="EMBL" id="AP021861">
    <property type="protein sequence ID" value="BBO31385.1"/>
    <property type="molecule type" value="Genomic_DNA"/>
</dbReference>
<comment type="cofactor">
    <cofactor evidence="12">
        <name>Zn(2+)</name>
        <dbReference type="ChEBI" id="CHEBI:29105"/>
    </cofactor>
    <text evidence="12">Binds 2 zinc ions per subunit.</text>
</comment>
<evidence type="ECO:0000313" key="15">
    <source>
        <dbReference type="EMBL" id="BBO31385.1"/>
    </source>
</evidence>
<dbReference type="Pfam" id="PF18319">
    <property type="entry name" value="Zn_ribbon_PriA"/>
    <property type="match status" value="1"/>
</dbReference>
<evidence type="ECO:0000256" key="6">
    <source>
        <dbReference type="ARBA" id="ARBA00022806"/>
    </source>
</evidence>
<dbReference type="InterPro" id="IPR011545">
    <property type="entry name" value="DEAD/DEAH_box_helicase_dom"/>
</dbReference>
<dbReference type="PROSITE" id="PS51194">
    <property type="entry name" value="HELICASE_CTER"/>
    <property type="match status" value="1"/>
</dbReference>
<proteinExistence type="inferred from homology"/>
<evidence type="ECO:0000313" key="16">
    <source>
        <dbReference type="Proteomes" id="UP000326837"/>
    </source>
</evidence>
<evidence type="ECO:0000256" key="8">
    <source>
        <dbReference type="ARBA" id="ARBA00022840"/>
    </source>
</evidence>
<evidence type="ECO:0000256" key="5">
    <source>
        <dbReference type="ARBA" id="ARBA00022801"/>
    </source>
</evidence>
<evidence type="ECO:0000256" key="4">
    <source>
        <dbReference type="ARBA" id="ARBA00022741"/>
    </source>
</evidence>
<comment type="similarity">
    <text evidence="12">Belongs to the helicase family. PriA subfamily.</text>
</comment>
<dbReference type="GO" id="GO:0005524">
    <property type="term" value="F:ATP binding"/>
    <property type="evidence" value="ECO:0007669"/>
    <property type="project" value="UniProtKB-UniRule"/>
</dbReference>
<keyword evidence="8 12" id="KW-0067">ATP-binding</keyword>
<dbReference type="PROSITE" id="PS51192">
    <property type="entry name" value="HELICASE_ATP_BIND_1"/>
    <property type="match status" value="1"/>
</dbReference>
<dbReference type="GO" id="GO:0008270">
    <property type="term" value="F:zinc ion binding"/>
    <property type="evidence" value="ECO:0007669"/>
    <property type="project" value="UniProtKB-UniRule"/>
</dbReference>
<dbReference type="InterPro" id="IPR001650">
    <property type="entry name" value="Helicase_C-like"/>
</dbReference>
<dbReference type="Proteomes" id="UP000326837">
    <property type="component" value="Chromosome"/>
</dbReference>
<evidence type="ECO:0000259" key="13">
    <source>
        <dbReference type="PROSITE" id="PS51192"/>
    </source>
</evidence>
<dbReference type="NCBIfam" id="TIGR00595">
    <property type="entry name" value="priA"/>
    <property type="match status" value="1"/>
</dbReference>
<dbReference type="SMART" id="SM00487">
    <property type="entry name" value="DEXDc"/>
    <property type="match status" value="1"/>
</dbReference>
<keyword evidence="4 12" id="KW-0547">Nucleotide-binding</keyword>
<dbReference type="PANTHER" id="PTHR30580">
    <property type="entry name" value="PRIMOSOMAL PROTEIN N"/>
    <property type="match status" value="1"/>
</dbReference>
<dbReference type="AlphaFoldDB" id="A0A5K7X4R4"/>
<keyword evidence="2 12" id="KW-0235">DNA replication</keyword>
<dbReference type="RefSeq" id="WP_152097541.1">
    <property type="nucleotide sequence ID" value="NZ_AP021861.1"/>
</dbReference>
<dbReference type="GO" id="GO:0006302">
    <property type="term" value="P:double-strand break repair"/>
    <property type="evidence" value="ECO:0007669"/>
    <property type="project" value="InterPro"/>
</dbReference>
<gene>
    <name evidence="12" type="primary">priA</name>
    <name evidence="15" type="ORF">PLANPX_0997</name>
</gene>
<dbReference type="InterPro" id="IPR042115">
    <property type="entry name" value="PriA_3primeBD_sf"/>
</dbReference>